<dbReference type="PROSITE" id="PS01075">
    <property type="entry name" value="ACETATE_KINASE_1"/>
    <property type="match status" value="1"/>
</dbReference>
<comment type="similarity">
    <text evidence="1 6 7">Belongs to the acetokinase family.</text>
</comment>
<comment type="subunit">
    <text evidence="6">Homodimer.</text>
</comment>
<feature type="binding site" evidence="6">
    <location>
        <position position="381"/>
    </location>
    <ligand>
        <name>Mg(2+)</name>
        <dbReference type="ChEBI" id="CHEBI:18420"/>
    </ligand>
</feature>
<evidence type="ECO:0000256" key="4">
    <source>
        <dbReference type="ARBA" id="ARBA00022777"/>
    </source>
</evidence>
<dbReference type="PROSITE" id="PS01076">
    <property type="entry name" value="ACETATE_KINASE_2"/>
    <property type="match status" value="1"/>
</dbReference>
<dbReference type="GO" id="GO:0000287">
    <property type="term" value="F:magnesium ion binding"/>
    <property type="evidence" value="ECO:0007669"/>
    <property type="project" value="UniProtKB-UniRule"/>
</dbReference>
<feature type="binding site" evidence="6">
    <location>
        <begin position="328"/>
        <end position="332"/>
    </location>
    <ligand>
        <name>ATP</name>
        <dbReference type="ChEBI" id="CHEBI:30616"/>
    </ligand>
</feature>
<dbReference type="InterPro" id="IPR004372">
    <property type="entry name" value="Ac/propionate_kinase"/>
</dbReference>
<sequence>MTQWLLVVNVGSTSVKTQLFDGLLRTRAALAADYGDPAAVMLTGLDWQGGAVATLLGPLPDVAAVLAAVLARWQTWLDAAGVRLSAIGHRIVHGADWFGTLTPISPDVLARLAALDAYAPLHNPFNRLGVGQTLAIFPQVAHFALFDTGFHRQLPMVAKRYAIPEALSTTVAFYRYGFHGLSCQHSLNTAAHWLGRTPAELNLIILHLGGGASATAVRGGVSVDTSMGFSPTAGLMMAGRCGDLDPMIVLTLQQQGLPPAQLSGILNHESGLHAVCGEGDMRRILHRADAGDAAAALAAAMFCYQLKKYIGAYCAVLGEVSAVVFTGGIGEHAAVIRAQTLEGLGPLGFALDPAANQVLVGGGDISAADSRARVLVIPAEEAQVCAGLMLGALAA</sequence>
<evidence type="ECO:0000256" key="7">
    <source>
        <dbReference type="RuleBase" id="RU003835"/>
    </source>
</evidence>
<keyword evidence="6" id="KW-0963">Cytoplasm</keyword>
<feature type="binding site" evidence="6">
    <location>
        <position position="90"/>
    </location>
    <ligand>
        <name>substrate</name>
    </ligand>
</feature>
<dbReference type="InterPro" id="IPR023865">
    <property type="entry name" value="Aliphatic_acid_kinase_CS"/>
</dbReference>
<dbReference type="GO" id="GO:0006083">
    <property type="term" value="P:acetate metabolic process"/>
    <property type="evidence" value="ECO:0007669"/>
    <property type="project" value="TreeGrafter"/>
</dbReference>
<evidence type="ECO:0000256" key="3">
    <source>
        <dbReference type="ARBA" id="ARBA00022741"/>
    </source>
</evidence>
<evidence type="ECO:0000313" key="9">
    <source>
        <dbReference type="Proteomes" id="UP000197019"/>
    </source>
</evidence>
<gene>
    <name evidence="6" type="primary">ackA</name>
    <name evidence="8" type="ORF">CEK71_17650</name>
</gene>
<dbReference type="NCBIfam" id="TIGR00016">
    <property type="entry name" value="ackA"/>
    <property type="match status" value="1"/>
</dbReference>
<dbReference type="PRINTS" id="PR00471">
    <property type="entry name" value="ACETATEKNASE"/>
</dbReference>
<dbReference type="Proteomes" id="UP000197019">
    <property type="component" value="Chromosome"/>
</dbReference>
<dbReference type="HAMAP" id="MF_00020">
    <property type="entry name" value="Acetate_kinase"/>
    <property type="match status" value="1"/>
</dbReference>
<keyword evidence="6" id="KW-0460">Magnesium</keyword>
<feature type="site" description="Transition state stabilizer" evidence="6">
    <location>
        <position position="240"/>
    </location>
</feature>
<keyword evidence="6" id="KW-0479">Metal-binding</keyword>
<dbReference type="GO" id="GO:0008776">
    <property type="term" value="F:acetate kinase activity"/>
    <property type="evidence" value="ECO:0007669"/>
    <property type="project" value="UniProtKB-UniRule"/>
</dbReference>
<dbReference type="OrthoDB" id="9802453at2"/>
<dbReference type="EC" id="2.7.2.1" evidence="6"/>
<evidence type="ECO:0000256" key="6">
    <source>
        <dbReference type="HAMAP-Rule" id="MF_00020"/>
    </source>
</evidence>
<feature type="binding site" evidence="6">
    <location>
        <begin position="280"/>
        <end position="282"/>
    </location>
    <ligand>
        <name>ATP</name>
        <dbReference type="ChEBI" id="CHEBI:30616"/>
    </ligand>
</feature>
<keyword evidence="5 6" id="KW-0067">ATP-binding</keyword>
<feature type="site" description="Transition state stabilizer" evidence="6">
    <location>
        <position position="179"/>
    </location>
</feature>
<dbReference type="GO" id="GO:0005524">
    <property type="term" value="F:ATP binding"/>
    <property type="evidence" value="ECO:0007669"/>
    <property type="project" value="UniProtKB-KW"/>
</dbReference>
<dbReference type="InterPro" id="IPR000890">
    <property type="entry name" value="Aliphatic_acid_kin_short-chain"/>
</dbReference>
<dbReference type="Gene3D" id="3.30.420.40">
    <property type="match status" value="2"/>
</dbReference>
<dbReference type="GO" id="GO:0005737">
    <property type="term" value="C:cytoplasm"/>
    <property type="evidence" value="ECO:0007669"/>
    <property type="project" value="UniProtKB-SubCell"/>
</dbReference>
<evidence type="ECO:0000313" key="8">
    <source>
        <dbReference type="EMBL" id="ASF47743.1"/>
    </source>
</evidence>
<keyword evidence="2 6" id="KW-0808">Transferase</keyword>
<proteinExistence type="inferred from homology"/>
<dbReference type="KEGG" id="mpsy:CEK71_17650"/>
<dbReference type="PANTHER" id="PTHR21060">
    <property type="entry name" value="ACETATE KINASE"/>
    <property type="match status" value="1"/>
</dbReference>
<dbReference type="RefSeq" id="WP_088620613.1">
    <property type="nucleotide sequence ID" value="NZ_CP022129.1"/>
</dbReference>
<evidence type="ECO:0000256" key="5">
    <source>
        <dbReference type="ARBA" id="ARBA00022840"/>
    </source>
</evidence>
<comment type="function">
    <text evidence="6">Catalyzes the formation of acetyl phosphate from acetate and ATP. Can also catalyze the reverse reaction.</text>
</comment>
<feature type="active site" description="Proton donor/acceptor" evidence="6">
    <location>
        <position position="147"/>
    </location>
</feature>
<dbReference type="InterPro" id="IPR043129">
    <property type="entry name" value="ATPase_NBD"/>
</dbReference>
<name>A0A1Z4C2I9_9GAMM</name>
<dbReference type="Pfam" id="PF00871">
    <property type="entry name" value="Acetate_kinase"/>
    <property type="match status" value="1"/>
</dbReference>
<dbReference type="UniPathway" id="UPA00340">
    <property type="reaction ID" value="UER00458"/>
</dbReference>
<reference evidence="8 9" key="1">
    <citation type="submission" date="2017-06" db="EMBL/GenBank/DDBJ databases">
        <title>Genome Sequencing of the methanotroph Methylovulum psychrotolerants str. HV10-M2 isolated from a high-altitude environment.</title>
        <authorList>
            <person name="Mateos-Rivera A."/>
        </authorList>
    </citation>
    <scope>NUCLEOTIDE SEQUENCE [LARGE SCALE GENOMIC DNA]</scope>
    <source>
        <strain evidence="8 9">HV10_M2</strain>
    </source>
</reference>
<protein>
    <recommendedName>
        <fullName evidence="6">Acetate kinase</fullName>
        <ecNumber evidence="6">2.7.2.1</ecNumber>
    </recommendedName>
    <alternativeName>
        <fullName evidence="6">Acetokinase</fullName>
    </alternativeName>
</protein>
<feature type="binding site" evidence="6">
    <location>
        <position position="16"/>
    </location>
    <ligand>
        <name>ATP</name>
        <dbReference type="ChEBI" id="CHEBI:30616"/>
    </ligand>
</feature>
<organism evidence="8 9">
    <name type="scientific">Methylovulum psychrotolerans</name>
    <dbReference type="NCBI Taxonomy" id="1704499"/>
    <lineage>
        <taxon>Bacteria</taxon>
        <taxon>Pseudomonadati</taxon>
        <taxon>Pseudomonadota</taxon>
        <taxon>Gammaproteobacteria</taxon>
        <taxon>Methylococcales</taxon>
        <taxon>Methylococcaceae</taxon>
        <taxon>Methylovulum</taxon>
    </lineage>
</organism>
<keyword evidence="9" id="KW-1185">Reference proteome</keyword>
<comment type="subcellular location">
    <subcellularLocation>
        <location evidence="6">Cytoplasm</location>
    </subcellularLocation>
</comment>
<comment type="catalytic activity">
    <reaction evidence="6">
        <text>acetate + ATP = acetyl phosphate + ADP</text>
        <dbReference type="Rhea" id="RHEA:11352"/>
        <dbReference type="ChEBI" id="CHEBI:22191"/>
        <dbReference type="ChEBI" id="CHEBI:30089"/>
        <dbReference type="ChEBI" id="CHEBI:30616"/>
        <dbReference type="ChEBI" id="CHEBI:456216"/>
        <dbReference type="EC" id="2.7.2.1"/>
    </reaction>
</comment>
<feature type="binding site" evidence="6">
    <location>
        <position position="9"/>
    </location>
    <ligand>
        <name>Mg(2+)</name>
        <dbReference type="ChEBI" id="CHEBI:18420"/>
    </ligand>
</feature>
<dbReference type="GO" id="GO:0006085">
    <property type="term" value="P:acetyl-CoA biosynthetic process"/>
    <property type="evidence" value="ECO:0007669"/>
    <property type="project" value="UniProtKB-UniRule"/>
</dbReference>
<evidence type="ECO:0000256" key="1">
    <source>
        <dbReference type="ARBA" id="ARBA00008748"/>
    </source>
</evidence>
<dbReference type="SUPFAM" id="SSF53067">
    <property type="entry name" value="Actin-like ATPase domain"/>
    <property type="match status" value="2"/>
</dbReference>
<dbReference type="EMBL" id="CP022129">
    <property type="protein sequence ID" value="ASF47743.1"/>
    <property type="molecule type" value="Genomic_DNA"/>
</dbReference>
<feature type="binding site" evidence="6">
    <location>
        <begin position="207"/>
        <end position="211"/>
    </location>
    <ligand>
        <name>ATP</name>
        <dbReference type="ChEBI" id="CHEBI:30616"/>
    </ligand>
</feature>
<keyword evidence="4 6" id="KW-0418">Kinase</keyword>
<comment type="cofactor">
    <cofactor evidence="6">
        <name>Mg(2+)</name>
        <dbReference type="ChEBI" id="CHEBI:18420"/>
    </cofactor>
    <cofactor evidence="6">
        <name>Mn(2+)</name>
        <dbReference type="ChEBI" id="CHEBI:29035"/>
    </cofactor>
    <text evidence="6">Mg(2+). Can also accept Mn(2+).</text>
</comment>
<keyword evidence="3 6" id="KW-0547">Nucleotide-binding</keyword>
<dbReference type="AlphaFoldDB" id="A0A1Z4C2I9"/>
<accession>A0A1Z4C2I9</accession>
<evidence type="ECO:0000256" key="2">
    <source>
        <dbReference type="ARBA" id="ARBA00022679"/>
    </source>
</evidence>
<comment type="pathway">
    <text evidence="6">Metabolic intermediate biosynthesis; acetyl-CoA biosynthesis; acetyl-CoA from acetate: step 1/2.</text>
</comment>
<dbReference type="PIRSF" id="PIRSF000722">
    <property type="entry name" value="Acetate_prop_kin"/>
    <property type="match status" value="1"/>
</dbReference>
<dbReference type="PANTHER" id="PTHR21060:SF15">
    <property type="entry name" value="ACETATE KINASE-RELATED"/>
    <property type="match status" value="1"/>
</dbReference>